<accession>A0A1G1V9E6</accession>
<reference evidence="2 3" key="1">
    <citation type="journal article" date="2016" name="Nat. Commun.">
        <title>Thousands of microbial genomes shed light on interconnected biogeochemical processes in an aquifer system.</title>
        <authorList>
            <person name="Anantharaman K."/>
            <person name="Brown C.T."/>
            <person name="Hug L.A."/>
            <person name="Sharon I."/>
            <person name="Castelle C.J."/>
            <person name="Probst A.J."/>
            <person name="Thomas B.C."/>
            <person name="Singh A."/>
            <person name="Wilkins M.J."/>
            <person name="Karaoz U."/>
            <person name="Brodie E.L."/>
            <person name="Williams K.H."/>
            <person name="Hubbard S.S."/>
            <person name="Banfield J.F."/>
        </authorList>
    </citation>
    <scope>NUCLEOTIDE SEQUENCE [LARGE SCALE GENOMIC DNA]</scope>
</reference>
<proteinExistence type="predicted"/>
<comment type="caution">
    <text evidence="2">The sequence shown here is derived from an EMBL/GenBank/DDBJ whole genome shotgun (WGS) entry which is preliminary data.</text>
</comment>
<evidence type="ECO:0000313" key="3">
    <source>
        <dbReference type="Proteomes" id="UP000178319"/>
    </source>
</evidence>
<organism evidence="2 3">
    <name type="scientific">Candidatus Blackburnbacteria bacterium RIFCSPHIGHO2_02_FULL_44_20</name>
    <dbReference type="NCBI Taxonomy" id="1797516"/>
    <lineage>
        <taxon>Bacteria</taxon>
        <taxon>Candidatus Blackburniibacteriota</taxon>
    </lineage>
</organism>
<dbReference type="STRING" id="1797516.A3D26_03025"/>
<dbReference type="AlphaFoldDB" id="A0A1G1V9E6"/>
<protein>
    <submittedName>
        <fullName evidence="2">Uncharacterized protein</fullName>
    </submittedName>
</protein>
<dbReference type="Proteomes" id="UP000178319">
    <property type="component" value="Unassembled WGS sequence"/>
</dbReference>
<keyword evidence="1" id="KW-1133">Transmembrane helix</keyword>
<keyword evidence="1" id="KW-0812">Transmembrane</keyword>
<feature type="transmembrane region" description="Helical" evidence="1">
    <location>
        <begin position="12"/>
        <end position="29"/>
    </location>
</feature>
<gene>
    <name evidence="2" type="ORF">A3D26_03025</name>
</gene>
<name>A0A1G1V9E6_9BACT</name>
<evidence type="ECO:0000256" key="1">
    <source>
        <dbReference type="SAM" id="Phobius"/>
    </source>
</evidence>
<sequence length="87" mass="9874">MLQHITKYLSHYMPILGIFGLGFVGLLRFSYDPVFQSAIIISMGASFLMWGAIHHWLHEGLRMGIILEYLAVSLLGVIVLLSILWSR</sequence>
<evidence type="ECO:0000313" key="2">
    <source>
        <dbReference type="EMBL" id="OGY11937.1"/>
    </source>
</evidence>
<feature type="transmembrane region" description="Helical" evidence="1">
    <location>
        <begin position="65"/>
        <end position="85"/>
    </location>
</feature>
<feature type="transmembrane region" description="Helical" evidence="1">
    <location>
        <begin position="35"/>
        <end position="53"/>
    </location>
</feature>
<keyword evidence="1" id="KW-0472">Membrane</keyword>
<dbReference type="EMBL" id="MHBZ01000009">
    <property type="protein sequence ID" value="OGY11937.1"/>
    <property type="molecule type" value="Genomic_DNA"/>
</dbReference>